<name>A0A843YTS1_9BURK</name>
<sequence length="173" mass="19592">MSLQYRYANKQDAAIIAQLINSAYRGESSRAGWTTEADLLTGDRIDPEGICEILDRKDSVILLCLQNEAIVGTVHVEKIGNAAYLGMFVVQPQLQGGGIGKQLMEKAESLVQAQWHVTKIWMTVISIRSELINYYERRGYVRTGRIEPFPSEVPDEFRLVKNLQFVEMEKQLA</sequence>
<feature type="domain" description="N-acetyltransferase" evidence="3">
    <location>
        <begin position="3"/>
        <end position="164"/>
    </location>
</feature>
<dbReference type="OrthoDB" id="119501at2"/>
<gene>
    <name evidence="4" type="ORF">GEV47_10410</name>
</gene>
<dbReference type="Gene3D" id="3.40.630.30">
    <property type="match status" value="1"/>
</dbReference>
<dbReference type="GO" id="GO:0016747">
    <property type="term" value="F:acyltransferase activity, transferring groups other than amino-acyl groups"/>
    <property type="evidence" value="ECO:0007669"/>
    <property type="project" value="InterPro"/>
</dbReference>
<dbReference type="PROSITE" id="PS51186">
    <property type="entry name" value="GNAT"/>
    <property type="match status" value="1"/>
</dbReference>
<evidence type="ECO:0000256" key="2">
    <source>
        <dbReference type="ARBA" id="ARBA00023315"/>
    </source>
</evidence>
<protein>
    <submittedName>
        <fullName evidence="4">GNAT family N-acetyltransferase</fullName>
    </submittedName>
</protein>
<dbReference type="AlphaFoldDB" id="A0A843YTS1"/>
<dbReference type="PANTHER" id="PTHR43877">
    <property type="entry name" value="AMINOALKYLPHOSPHONATE N-ACETYLTRANSFERASE-RELATED-RELATED"/>
    <property type="match status" value="1"/>
</dbReference>
<accession>A0A843YTS1</accession>
<keyword evidence="1 4" id="KW-0808">Transferase</keyword>
<organism evidence="4 5">
    <name type="scientific">Glaciimonas soli</name>
    <dbReference type="NCBI Taxonomy" id="2590999"/>
    <lineage>
        <taxon>Bacteria</taxon>
        <taxon>Pseudomonadati</taxon>
        <taxon>Pseudomonadota</taxon>
        <taxon>Betaproteobacteria</taxon>
        <taxon>Burkholderiales</taxon>
        <taxon>Oxalobacteraceae</taxon>
        <taxon>Glaciimonas</taxon>
    </lineage>
</organism>
<evidence type="ECO:0000313" key="4">
    <source>
        <dbReference type="EMBL" id="MQR01094.1"/>
    </source>
</evidence>
<dbReference type="RefSeq" id="WP_153234687.1">
    <property type="nucleotide sequence ID" value="NZ_WINI01000004.1"/>
</dbReference>
<dbReference type="SUPFAM" id="SSF55729">
    <property type="entry name" value="Acyl-CoA N-acyltransferases (Nat)"/>
    <property type="match status" value="1"/>
</dbReference>
<evidence type="ECO:0000256" key="1">
    <source>
        <dbReference type="ARBA" id="ARBA00022679"/>
    </source>
</evidence>
<keyword evidence="5" id="KW-1185">Reference proteome</keyword>
<dbReference type="InterPro" id="IPR000182">
    <property type="entry name" value="GNAT_dom"/>
</dbReference>
<dbReference type="Pfam" id="PF00583">
    <property type="entry name" value="Acetyltransf_1"/>
    <property type="match status" value="1"/>
</dbReference>
<dbReference type="Proteomes" id="UP000451565">
    <property type="component" value="Unassembled WGS sequence"/>
</dbReference>
<proteinExistence type="predicted"/>
<evidence type="ECO:0000259" key="3">
    <source>
        <dbReference type="PROSITE" id="PS51186"/>
    </source>
</evidence>
<dbReference type="EMBL" id="WINI01000004">
    <property type="protein sequence ID" value="MQR01094.1"/>
    <property type="molecule type" value="Genomic_DNA"/>
</dbReference>
<dbReference type="PANTHER" id="PTHR43877:SF2">
    <property type="entry name" value="AMINOALKYLPHOSPHONATE N-ACETYLTRANSFERASE-RELATED"/>
    <property type="match status" value="1"/>
</dbReference>
<comment type="caution">
    <text evidence="4">The sequence shown here is derived from an EMBL/GenBank/DDBJ whole genome shotgun (WGS) entry which is preliminary data.</text>
</comment>
<dbReference type="InterPro" id="IPR016181">
    <property type="entry name" value="Acyl_CoA_acyltransferase"/>
</dbReference>
<evidence type="ECO:0000313" key="5">
    <source>
        <dbReference type="Proteomes" id="UP000451565"/>
    </source>
</evidence>
<dbReference type="CDD" id="cd04301">
    <property type="entry name" value="NAT_SF"/>
    <property type="match status" value="1"/>
</dbReference>
<keyword evidence="2" id="KW-0012">Acyltransferase</keyword>
<reference evidence="4 5" key="1">
    <citation type="submission" date="2019-10" db="EMBL/GenBank/DDBJ databases">
        <title>Glaciimonas soli sp. nov., a psychrophilic bacterium isolated from the forest soil of a high elevation mountain in Taiwan.</title>
        <authorList>
            <person name="Wang L.-T."/>
            <person name="Shieh W.Y."/>
        </authorList>
    </citation>
    <scope>NUCLEOTIDE SEQUENCE [LARGE SCALE GENOMIC DNA]</scope>
    <source>
        <strain evidence="4 5">GS1</strain>
    </source>
</reference>
<dbReference type="InterPro" id="IPR050832">
    <property type="entry name" value="Bact_Acetyltransf"/>
</dbReference>